<dbReference type="Pfam" id="PF00069">
    <property type="entry name" value="Pkinase"/>
    <property type="match status" value="1"/>
</dbReference>
<protein>
    <recommendedName>
        <fullName evidence="5">Protein kinase domain-containing protein</fullName>
    </recommendedName>
</protein>
<evidence type="ECO:0000256" key="1">
    <source>
        <dbReference type="ARBA" id="ARBA00022741"/>
    </source>
</evidence>
<dbReference type="Proteomes" id="UP001344447">
    <property type="component" value="Unassembled WGS sequence"/>
</dbReference>
<dbReference type="GO" id="GO:0004674">
    <property type="term" value="F:protein serine/threonine kinase activity"/>
    <property type="evidence" value="ECO:0007669"/>
    <property type="project" value="InterPro"/>
</dbReference>
<keyword evidence="7" id="KW-1185">Reference proteome</keyword>
<proteinExistence type="predicted"/>
<feature type="binding site" evidence="3">
    <location>
        <position position="42"/>
    </location>
    <ligand>
        <name>ATP</name>
        <dbReference type="ChEBI" id="CHEBI:30616"/>
    </ligand>
</feature>
<keyword evidence="1 3" id="KW-0547">Nucleotide-binding</keyword>
<dbReference type="Gene3D" id="1.10.510.10">
    <property type="entry name" value="Transferase(Phosphotransferase) domain 1"/>
    <property type="match status" value="1"/>
</dbReference>
<accession>A0AAN7U7E1</accession>
<dbReference type="EMBL" id="JAVFKY010000001">
    <property type="protein sequence ID" value="KAK5583632.1"/>
    <property type="molecule type" value="Genomic_DNA"/>
</dbReference>
<dbReference type="InterPro" id="IPR045269">
    <property type="entry name" value="Atg1-like"/>
</dbReference>
<sequence>MSNQRVLYWPETYNNIKELGRGVSGVVYKASHKKTGQIVAIKLVDMKQSKISTEQIQGEIRALLTLNPENERSHINIIKLIQCFIHKTTAIFILEYVDGGTLEDFMYSFERGMPLPLISHCLYQAVNAIEYMNSKKCSHRDIKPANILMMRNRKPKQLQEQQQQEGGYIRYSGQFQPESSQENNNYQFDPDELPILKVTDYGYASIGGNDSTEIHSTLAGSPLYMAPEIIHIILSPFLEPGTGKLSADSPEGYNPLLVDVWAIGAVAFRLITGDDLISVIFPNLNQATVLAALVNLAKMIDNGDFQKGLNSIPNEIRKYGLVDPDIELGISFISALLQLDPKKRLPLKETLNHPFLAKGKISFTQTLNQHYKDNKDVLNSIIPSDISNFLNNNNQQQQQQQQQKSFSTSSLPQVDQQQNNEKDQSNSSSSSSSSPPSPTISKSSPSSLSSSLSPSSSTDDLPKAMKWSSSVKPPKKSNFTPTFLSHQRSDKISLFPKLLPPPTKDTPPLETMNWRSPPIEVGDSITWTTLTQDAIFQVQFSVLTSFLKVISATNSYQFRIITSLTKVPLEIAVSNHKDTILYMYNIVKTVIAPQLISLSNAFDENSIRSVLAAILYQIGTETEQAEIANGWTLV</sequence>
<evidence type="ECO:0000256" key="2">
    <source>
        <dbReference type="ARBA" id="ARBA00022840"/>
    </source>
</evidence>
<dbReference type="Gene3D" id="3.30.200.20">
    <property type="entry name" value="Phosphorylase Kinase, domain 1"/>
    <property type="match status" value="1"/>
</dbReference>
<name>A0AAN7U7E1_9MYCE</name>
<feature type="compositionally biased region" description="Low complexity" evidence="4">
    <location>
        <begin position="391"/>
        <end position="403"/>
    </location>
</feature>
<feature type="region of interest" description="Disordered" evidence="4">
    <location>
        <begin position="388"/>
        <end position="515"/>
    </location>
</feature>
<dbReference type="AlphaFoldDB" id="A0AAN7U7E1"/>
<dbReference type="GO" id="GO:0010506">
    <property type="term" value="P:regulation of autophagy"/>
    <property type="evidence" value="ECO:0007669"/>
    <property type="project" value="InterPro"/>
</dbReference>
<gene>
    <name evidence="6" type="ORF">RB653_005230</name>
</gene>
<dbReference type="SUPFAM" id="SSF56112">
    <property type="entry name" value="Protein kinase-like (PK-like)"/>
    <property type="match status" value="1"/>
</dbReference>
<dbReference type="InterPro" id="IPR011009">
    <property type="entry name" value="Kinase-like_dom_sf"/>
</dbReference>
<dbReference type="GO" id="GO:0005737">
    <property type="term" value="C:cytoplasm"/>
    <property type="evidence" value="ECO:0007669"/>
    <property type="project" value="TreeGrafter"/>
</dbReference>
<comment type="caution">
    <text evidence="6">The sequence shown here is derived from an EMBL/GenBank/DDBJ whole genome shotgun (WGS) entry which is preliminary data.</text>
</comment>
<feature type="compositionally biased region" description="Polar residues" evidence="4">
    <location>
        <begin position="404"/>
        <end position="419"/>
    </location>
</feature>
<reference evidence="6 7" key="1">
    <citation type="submission" date="2023-11" db="EMBL/GenBank/DDBJ databases">
        <title>Dfirmibasis_genome.</title>
        <authorList>
            <person name="Edelbroek B."/>
            <person name="Kjellin J."/>
            <person name="Jerlstrom-Hultqvist J."/>
            <person name="Soderbom F."/>
        </authorList>
    </citation>
    <scope>NUCLEOTIDE SEQUENCE [LARGE SCALE GENOMIC DNA]</scope>
    <source>
        <strain evidence="6 7">TNS-C-14</strain>
    </source>
</reference>
<keyword evidence="2 3" id="KW-0067">ATP-binding</keyword>
<dbReference type="SMART" id="SM00220">
    <property type="entry name" value="S_TKc"/>
    <property type="match status" value="1"/>
</dbReference>
<feature type="domain" description="Protein kinase" evidence="5">
    <location>
        <begin position="13"/>
        <end position="356"/>
    </location>
</feature>
<dbReference type="PROSITE" id="PS00107">
    <property type="entry name" value="PROTEIN_KINASE_ATP"/>
    <property type="match status" value="1"/>
</dbReference>
<dbReference type="PANTHER" id="PTHR24348">
    <property type="entry name" value="SERINE/THREONINE-PROTEIN KINASE UNC-51-RELATED"/>
    <property type="match status" value="1"/>
</dbReference>
<dbReference type="PROSITE" id="PS50011">
    <property type="entry name" value="PROTEIN_KINASE_DOM"/>
    <property type="match status" value="1"/>
</dbReference>
<dbReference type="InterPro" id="IPR017441">
    <property type="entry name" value="Protein_kinase_ATP_BS"/>
</dbReference>
<evidence type="ECO:0000256" key="3">
    <source>
        <dbReference type="PROSITE-ProRule" id="PRU10141"/>
    </source>
</evidence>
<dbReference type="PROSITE" id="PS00108">
    <property type="entry name" value="PROTEIN_KINASE_ST"/>
    <property type="match status" value="1"/>
</dbReference>
<evidence type="ECO:0000313" key="7">
    <source>
        <dbReference type="Proteomes" id="UP001344447"/>
    </source>
</evidence>
<evidence type="ECO:0000256" key="4">
    <source>
        <dbReference type="SAM" id="MobiDB-lite"/>
    </source>
</evidence>
<evidence type="ECO:0000313" key="6">
    <source>
        <dbReference type="EMBL" id="KAK5583632.1"/>
    </source>
</evidence>
<dbReference type="InterPro" id="IPR008271">
    <property type="entry name" value="Ser/Thr_kinase_AS"/>
</dbReference>
<evidence type="ECO:0000259" key="5">
    <source>
        <dbReference type="PROSITE" id="PS50011"/>
    </source>
</evidence>
<dbReference type="GO" id="GO:0005524">
    <property type="term" value="F:ATP binding"/>
    <property type="evidence" value="ECO:0007669"/>
    <property type="project" value="UniProtKB-UniRule"/>
</dbReference>
<organism evidence="6 7">
    <name type="scientific">Dictyostelium firmibasis</name>
    <dbReference type="NCBI Taxonomy" id="79012"/>
    <lineage>
        <taxon>Eukaryota</taxon>
        <taxon>Amoebozoa</taxon>
        <taxon>Evosea</taxon>
        <taxon>Eumycetozoa</taxon>
        <taxon>Dictyostelia</taxon>
        <taxon>Dictyosteliales</taxon>
        <taxon>Dictyosteliaceae</taxon>
        <taxon>Dictyostelium</taxon>
    </lineage>
</organism>
<feature type="compositionally biased region" description="Low complexity" evidence="4">
    <location>
        <begin position="425"/>
        <end position="457"/>
    </location>
</feature>
<dbReference type="PANTHER" id="PTHR24348:SF68">
    <property type="entry name" value="SERINE_THREONINE-PROTEIN KINASE ATG1C"/>
    <property type="match status" value="1"/>
</dbReference>
<dbReference type="InterPro" id="IPR000719">
    <property type="entry name" value="Prot_kinase_dom"/>
</dbReference>